<dbReference type="CDD" id="cd00448">
    <property type="entry name" value="YjgF_YER057c_UK114_family"/>
    <property type="match status" value="1"/>
</dbReference>
<organism evidence="1 2">
    <name type="scientific">Nonomuraea roseola</name>
    <dbReference type="NCBI Taxonomy" id="46179"/>
    <lineage>
        <taxon>Bacteria</taxon>
        <taxon>Bacillati</taxon>
        <taxon>Actinomycetota</taxon>
        <taxon>Actinomycetes</taxon>
        <taxon>Streptosporangiales</taxon>
        <taxon>Streptosporangiaceae</taxon>
        <taxon>Nonomuraea</taxon>
    </lineage>
</organism>
<keyword evidence="1" id="KW-0378">Hydrolase</keyword>
<dbReference type="GO" id="GO:0016787">
    <property type="term" value="F:hydrolase activity"/>
    <property type="evidence" value="ECO:0007669"/>
    <property type="project" value="UniProtKB-KW"/>
</dbReference>
<protein>
    <submittedName>
        <fullName evidence="1">RidA family protein</fullName>
        <ecNumber evidence="1">3.5.-.-</ecNumber>
    </submittedName>
</protein>
<dbReference type="EMBL" id="JBHMCE010000007">
    <property type="protein sequence ID" value="MFB9529778.1"/>
    <property type="molecule type" value="Genomic_DNA"/>
</dbReference>
<sequence>MPWTVSRRAWPTVGAGDLAAQVEQCYLNIGTALAEVGGSFDDVAKLTVYVVGWTPDKMPLLLEGVTRAAAKRGVTPVPPATLLGVAALDVPDHLVEVEATAILD</sequence>
<comment type="caution">
    <text evidence="1">The sequence shown here is derived from an EMBL/GenBank/DDBJ whole genome shotgun (WGS) entry which is preliminary data.</text>
</comment>
<dbReference type="Gene3D" id="3.30.1330.40">
    <property type="entry name" value="RutC-like"/>
    <property type="match status" value="1"/>
</dbReference>
<proteinExistence type="predicted"/>
<dbReference type="Proteomes" id="UP001589646">
    <property type="component" value="Unassembled WGS sequence"/>
</dbReference>
<name>A0ABV5Q484_9ACTN</name>
<dbReference type="SUPFAM" id="SSF55298">
    <property type="entry name" value="YjgF-like"/>
    <property type="match status" value="1"/>
</dbReference>
<dbReference type="Pfam" id="PF01042">
    <property type="entry name" value="Ribonuc_L-PSP"/>
    <property type="match status" value="1"/>
</dbReference>
<reference evidence="1 2" key="1">
    <citation type="submission" date="2024-09" db="EMBL/GenBank/DDBJ databases">
        <authorList>
            <person name="Sun Q."/>
            <person name="Mori K."/>
        </authorList>
    </citation>
    <scope>NUCLEOTIDE SEQUENCE [LARGE SCALE GENOMIC DNA]</scope>
    <source>
        <strain evidence="1 2">JCM 3323</strain>
    </source>
</reference>
<evidence type="ECO:0000313" key="1">
    <source>
        <dbReference type="EMBL" id="MFB9529778.1"/>
    </source>
</evidence>
<evidence type="ECO:0000313" key="2">
    <source>
        <dbReference type="Proteomes" id="UP001589646"/>
    </source>
</evidence>
<dbReference type="InterPro" id="IPR006175">
    <property type="entry name" value="YjgF/YER057c/UK114"/>
</dbReference>
<accession>A0ABV5Q484</accession>
<dbReference type="InterPro" id="IPR035959">
    <property type="entry name" value="RutC-like_sf"/>
</dbReference>
<keyword evidence="2" id="KW-1185">Reference proteome</keyword>
<dbReference type="RefSeq" id="WP_346131376.1">
    <property type="nucleotide sequence ID" value="NZ_BAAAXC010000015.1"/>
</dbReference>
<dbReference type="EC" id="3.5.-.-" evidence="1"/>
<gene>
    <name evidence="1" type="ORF">ACFFRN_24505</name>
</gene>